<feature type="non-terminal residue" evidence="1">
    <location>
        <position position="47"/>
    </location>
</feature>
<evidence type="ECO:0000313" key="1">
    <source>
        <dbReference type="EMBL" id="CAG8792376.1"/>
    </source>
</evidence>
<keyword evidence="2" id="KW-1185">Reference proteome</keyword>
<name>A0ACA9RFW1_9GLOM</name>
<accession>A0ACA9RFW1</accession>
<feature type="non-terminal residue" evidence="1">
    <location>
        <position position="1"/>
    </location>
</feature>
<evidence type="ECO:0000313" key="2">
    <source>
        <dbReference type="Proteomes" id="UP000789920"/>
    </source>
</evidence>
<organism evidence="1 2">
    <name type="scientific">Racocetra persica</name>
    <dbReference type="NCBI Taxonomy" id="160502"/>
    <lineage>
        <taxon>Eukaryota</taxon>
        <taxon>Fungi</taxon>
        <taxon>Fungi incertae sedis</taxon>
        <taxon>Mucoromycota</taxon>
        <taxon>Glomeromycotina</taxon>
        <taxon>Glomeromycetes</taxon>
        <taxon>Diversisporales</taxon>
        <taxon>Gigasporaceae</taxon>
        <taxon>Racocetra</taxon>
    </lineage>
</organism>
<protein>
    <submittedName>
        <fullName evidence="1">14157_t:CDS:1</fullName>
    </submittedName>
</protein>
<dbReference type="Proteomes" id="UP000789920">
    <property type="component" value="Unassembled WGS sequence"/>
</dbReference>
<gene>
    <name evidence="1" type="ORF">RPERSI_LOCUS19390</name>
</gene>
<reference evidence="1" key="1">
    <citation type="submission" date="2021-06" db="EMBL/GenBank/DDBJ databases">
        <authorList>
            <person name="Kallberg Y."/>
            <person name="Tangrot J."/>
            <person name="Rosling A."/>
        </authorList>
    </citation>
    <scope>NUCLEOTIDE SEQUENCE</scope>
    <source>
        <strain evidence="1">MA461A</strain>
    </source>
</reference>
<dbReference type="EMBL" id="CAJVQC010053046">
    <property type="protein sequence ID" value="CAG8792376.1"/>
    <property type="molecule type" value="Genomic_DNA"/>
</dbReference>
<sequence>TENQDPKTNPDDDIIMTDLNPEDQITESDANNSSSQNPPPDINLSEN</sequence>
<proteinExistence type="predicted"/>
<comment type="caution">
    <text evidence="1">The sequence shown here is derived from an EMBL/GenBank/DDBJ whole genome shotgun (WGS) entry which is preliminary data.</text>
</comment>